<evidence type="ECO:0000313" key="2">
    <source>
        <dbReference type="EMBL" id="SVC19756.1"/>
    </source>
</evidence>
<gene>
    <name evidence="2" type="ORF">METZ01_LOCUS272610</name>
</gene>
<dbReference type="CDD" id="cd00293">
    <property type="entry name" value="USP-like"/>
    <property type="match status" value="1"/>
</dbReference>
<feature type="domain" description="UspA" evidence="1">
    <location>
        <begin position="5"/>
        <end position="138"/>
    </location>
</feature>
<dbReference type="InterPro" id="IPR006016">
    <property type="entry name" value="UspA"/>
</dbReference>
<accession>A0A382K6V1</accession>
<reference evidence="2" key="1">
    <citation type="submission" date="2018-05" db="EMBL/GenBank/DDBJ databases">
        <authorList>
            <person name="Lanie J.A."/>
            <person name="Ng W.-L."/>
            <person name="Kazmierczak K.M."/>
            <person name="Andrzejewski T.M."/>
            <person name="Davidsen T.M."/>
            <person name="Wayne K.J."/>
            <person name="Tettelin H."/>
            <person name="Glass J.I."/>
            <person name="Rusch D."/>
            <person name="Podicherti R."/>
            <person name="Tsui H.-C.T."/>
            <person name="Winkler M.E."/>
        </authorList>
    </citation>
    <scope>NUCLEOTIDE SEQUENCE</scope>
</reference>
<dbReference type="Pfam" id="PF00582">
    <property type="entry name" value="Usp"/>
    <property type="match status" value="1"/>
</dbReference>
<dbReference type="InterPro" id="IPR006015">
    <property type="entry name" value="Universal_stress_UspA"/>
</dbReference>
<dbReference type="EMBL" id="UINC01078563">
    <property type="protein sequence ID" value="SVC19756.1"/>
    <property type="molecule type" value="Genomic_DNA"/>
</dbReference>
<name>A0A382K6V1_9ZZZZ</name>
<dbReference type="PRINTS" id="PR01438">
    <property type="entry name" value="UNVRSLSTRESS"/>
</dbReference>
<dbReference type="Gene3D" id="3.40.50.12370">
    <property type="match status" value="1"/>
</dbReference>
<evidence type="ECO:0000259" key="1">
    <source>
        <dbReference type="Pfam" id="PF00582"/>
    </source>
</evidence>
<dbReference type="SUPFAM" id="SSF52402">
    <property type="entry name" value="Adenine nucleotide alpha hydrolases-like"/>
    <property type="match status" value="1"/>
</dbReference>
<proteinExistence type="predicted"/>
<organism evidence="2">
    <name type="scientific">marine metagenome</name>
    <dbReference type="NCBI Taxonomy" id="408172"/>
    <lineage>
        <taxon>unclassified sequences</taxon>
        <taxon>metagenomes</taxon>
        <taxon>ecological metagenomes</taxon>
    </lineage>
</organism>
<dbReference type="AlphaFoldDB" id="A0A382K6V1"/>
<sequence>MAKDIKKIMVALMGRNDESAVIEQAVFFADKFDASLVAIHINDPHAGRMSMMMDSPGPKISEDDIKNLFQRHGYENSLENLEVRIIENERISKTIAENAADIDLLVLGHRRMSTFKANFMDSIDEGIANLAPCPVVIVQS</sequence>
<protein>
    <recommendedName>
        <fullName evidence="1">UspA domain-containing protein</fullName>
    </recommendedName>
</protein>